<reference evidence="2" key="1">
    <citation type="submission" date="2016-10" db="EMBL/GenBank/DDBJ databases">
        <authorList>
            <person name="Varghese N."/>
            <person name="Submissions S."/>
        </authorList>
    </citation>
    <scope>NUCLEOTIDE SEQUENCE [LARGE SCALE GENOMIC DNA]</scope>
    <source>
        <strain evidence="2">LMG 26416</strain>
    </source>
</reference>
<evidence type="ECO:0000313" key="1">
    <source>
        <dbReference type="EMBL" id="SEL00535.1"/>
    </source>
</evidence>
<dbReference type="GO" id="GO:0005524">
    <property type="term" value="F:ATP binding"/>
    <property type="evidence" value="ECO:0007669"/>
    <property type="project" value="InterPro"/>
</dbReference>
<organism evidence="1 2">
    <name type="scientific">Paraburkholderia caballeronis</name>
    <dbReference type="NCBI Taxonomy" id="416943"/>
    <lineage>
        <taxon>Bacteria</taxon>
        <taxon>Pseudomonadati</taxon>
        <taxon>Pseudomonadota</taxon>
        <taxon>Betaproteobacteria</taxon>
        <taxon>Burkholderiales</taxon>
        <taxon>Burkholderiaceae</taxon>
        <taxon>Paraburkholderia</taxon>
    </lineage>
</organism>
<protein>
    <submittedName>
        <fullName evidence="1">Triphosphoribosyl-dephospho-CoA synthase</fullName>
    </submittedName>
</protein>
<dbReference type="EMBL" id="FOAJ01000004">
    <property type="protein sequence ID" value="SEL00535.1"/>
    <property type="molecule type" value="Genomic_DNA"/>
</dbReference>
<name>A0A1H7LPX7_9BURK</name>
<dbReference type="InterPro" id="IPR002736">
    <property type="entry name" value="CitG"/>
</dbReference>
<dbReference type="PANTHER" id="PTHR42280">
    <property type="entry name" value="CITG FAMILY PROTEIN"/>
    <property type="match status" value="1"/>
</dbReference>
<dbReference type="OrthoDB" id="8525901at2"/>
<dbReference type="Pfam" id="PF01874">
    <property type="entry name" value="CitG"/>
    <property type="match status" value="1"/>
</dbReference>
<evidence type="ECO:0000313" key="2">
    <source>
        <dbReference type="Proteomes" id="UP000199120"/>
    </source>
</evidence>
<dbReference type="AlphaFoldDB" id="A0A1H7LPX7"/>
<dbReference type="Proteomes" id="UP000199120">
    <property type="component" value="Unassembled WGS sequence"/>
</dbReference>
<dbReference type="PANTHER" id="PTHR42280:SF1">
    <property type="entry name" value="CITG FAMILY PROTEIN"/>
    <property type="match status" value="1"/>
</dbReference>
<keyword evidence="2" id="KW-1185">Reference proteome</keyword>
<sequence>MAARPPVSTLIGRARAAFLDACRLDVETAKPGNVSIASAGHGMTAAQFVASADAAVDALFAPGAKVGARILDAVSRTHEVAGCNTNLGIVLLIAPLAAALDRIDPGDDGAAPLAAAAWRAAAEKVLAQLDVDDARAAYRAIALANPGGLGDPPEQSVHATPTVSLRQAMALAAERDSIARQYANGFADVFGAGLAAVREAPAHRPSLATLNAYLAFLGGWPDSHIVRKHGLALAQSVTLAALEHHMRLRHALAQHHAIEAAALDAWDAHLKARAVNPGTSADLTVATLFVAALCGLPALAPPAPAGERAEPDRNWHGTC</sequence>
<dbReference type="GO" id="GO:0046917">
    <property type="term" value="F:triphosphoribosyl-dephospho-CoA synthase activity"/>
    <property type="evidence" value="ECO:0007669"/>
    <property type="project" value="InterPro"/>
</dbReference>
<dbReference type="STRING" id="416943.SAMN05445871_3745"/>
<proteinExistence type="predicted"/>
<dbReference type="RefSeq" id="WP_090547679.1">
    <property type="nucleotide sequence ID" value="NZ_FNSR01000002.1"/>
</dbReference>
<gene>
    <name evidence="1" type="ORF">SAMN05192542_104432</name>
</gene>
<accession>A0A1H7LPX7</accession>
<dbReference type="Gene3D" id="1.10.4200.10">
    <property type="entry name" value="Triphosphoribosyl-dephospho-CoA protein"/>
    <property type="match status" value="1"/>
</dbReference>